<dbReference type="InterPro" id="IPR036388">
    <property type="entry name" value="WH-like_DNA-bd_sf"/>
</dbReference>
<dbReference type="RefSeq" id="WP_089355464.1">
    <property type="nucleotide sequence ID" value="NZ_FZPD01000001.1"/>
</dbReference>
<dbReference type="SUPFAM" id="SSF46785">
    <property type="entry name" value="Winged helix' DNA-binding domain"/>
    <property type="match status" value="1"/>
</dbReference>
<dbReference type="InterPro" id="IPR005149">
    <property type="entry name" value="Tscrpt_reg_PadR_N"/>
</dbReference>
<feature type="domain" description="Transcription regulator PadR N-terminal" evidence="1">
    <location>
        <begin position="16"/>
        <end position="87"/>
    </location>
</feature>
<dbReference type="AlphaFoldDB" id="A0A239FM33"/>
<accession>A0A239FM33</accession>
<dbReference type="EMBL" id="FZPD01000001">
    <property type="protein sequence ID" value="SNS57302.1"/>
    <property type="molecule type" value="Genomic_DNA"/>
</dbReference>
<dbReference type="Gene3D" id="1.10.10.10">
    <property type="entry name" value="Winged helix-like DNA-binding domain superfamily/Winged helix DNA-binding domain"/>
    <property type="match status" value="1"/>
</dbReference>
<protein>
    <submittedName>
        <fullName evidence="2">Transcriptional regulator PadR-like family protein</fullName>
    </submittedName>
</protein>
<evidence type="ECO:0000313" key="2">
    <source>
        <dbReference type="EMBL" id="SNS57302.1"/>
    </source>
</evidence>
<evidence type="ECO:0000313" key="3">
    <source>
        <dbReference type="Proteomes" id="UP000198393"/>
    </source>
</evidence>
<dbReference type="OrthoDB" id="980840at2"/>
<dbReference type="Proteomes" id="UP000198393">
    <property type="component" value="Unassembled WGS sequence"/>
</dbReference>
<evidence type="ECO:0000259" key="1">
    <source>
        <dbReference type="Pfam" id="PF03551"/>
    </source>
</evidence>
<sequence>MSLQLGTLEEMILIILLMKDETYGVEIAKEYKNQLGQSISLPAIHVVLKRLEKKGFVNSRMGESTPERGGKGKRMYQATNKGYEVAQEIQHARTKIWSTIPKLNFSIA</sequence>
<name>A0A239FM33_EKHLU</name>
<proteinExistence type="predicted"/>
<reference evidence="2 3" key="1">
    <citation type="submission" date="2017-06" db="EMBL/GenBank/DDBJ databases">
        <authorList>
            <person name="Kim H.J."/>
            <person name="Triplett B.A."/>
        </authorList>
    </citation>
    <scope>NUCLEOTIDE SEQUENCE [LARGE SCALE GENOMIC DNA]</scope>
    <source>
        <strain evidence="2 3">DSM 19307</strain>
    </source>
</reference>
<gene>
    <name evidence="2" type="ORF">SAMN05421640_0715</name>
</gene>
<organism evidence="2 3">
    <name type="scientific">Ekhidna lutea</name>
    <dbReference type="NCBI Taxonomy" id="447679"/>
    <lineage>
        <taxon>Bacteria</taxon>
        <taxon>Pseudomonadati</taxon>
        <taxon>Bacteroidota</taxon>
        <taxon>Cytophagia</taxon>
        <taxon>Cytophagales</taxon>
        <taxon>Reichenbachiellaceae</taxon>
        <taxon>Ekhidna</taxon>
    </lineage>
</organism>
<dbReference type="Pfam" id="PF03551">
    <property type="entry name" value="PadR"/>
    <property type="match status" value="1"/>
</dbReference>
<dbReference type="InterPro" id="IPR036390">
    <property type="entry name" value="WH_DNA-bd_sf"/>
</dbReference>
<keyword evidence="3" id="KW-1185">Reference proteome</keyword>